<dbReference type="InterPro" id="IPR055170">
    <property type="entry name" value="GFO_IDH_MocA-like_dom"/>
</dbReference>
<feature type="domain" description="GFO/IDH/MocA-like oxidoreductase" evidence="7">
    <location>
        <begin position="148"/>
        <end position="293"/>
    </location>
</feature>
<evidence type="ECO:0000256" key="3">
    <source>
        <dbReference type="ARBA" id="ARBA00038984"/>
    </source>
</evidence>
<dbReference type="Proteomes" id="UP001152049">
    <property type="component" value="Unassembled WGS sequence"/>
</dbReference>
<evidence type="ECO:0000259" key="6">
    <source>
        <dbReference type="Pfam" id="PF01408"/>
    </source>
</evidence>
<comment type="catalytic activity">
    <reaction evidence="5">
        <text>D-xylose + NADP(+) = D-xylono-1,5-lactone + NADPH + H(+)</text>
        <dbReference type="Rhea" id="RHEA:22000"/>
        <dbReference type="ChEBI" id="CHEBI:15378"/>
        <dbReference type="ChEBI" id="CHEBI:15867"/>
        <dbReference type="ChEBI" id="CHEBI:53455"/>
        <dbReference type="ChEBI" id="CHEBI:57783"/>
        <dbReference type="ChEBI" id="CHEBI:58349"/>
        <dbReference type="EC" id="1.1.1.179"/>
    </reaction>
</comment>
<dbReference type="Pfam" id="PF22725">
    <property type="entry name" value="GFO_IDH_MocA_C3"/>
    <property type="match status" value="1"/>
</dbReference>
<dbReference type="EMBL" id="JAOQAZ010000047">
    <property type="protein sequence ID" value="KAJ4245220.1"/>
    <property type="molecule type" value="Genomic_DNA"/>
</dbReference>
<comment type="similarity">
    <text evidence="1">Belongs to the Gfo/Idh/MocA family.</text>
</comment>
<evidence type="ECO:0000256" key="5">
    <source>
        <dbReference type="ARBA" id="ARBA00049233"/>
    </source>
</evidence>
<dbReference type="GO" id="GO:0047837">
    <property type="term" value="F:D-xylose 1-dehydrogenase (NADP+) activity"/>
    <property type="evidence" value="ECO:0007669"/>
    <property type="project" value="UniProtKB-EC"/>
</dbReference>
<keyword evidence="2" id="KW-0560">Oxidoreductase</keyword>
<organism evidence="8 9">
    <name type="scientific">Fusarium torreyae</name>
    <dbReference type="NCBI Taxonomy" id="1237075"/>
    <lineage>
        <taxon>Eukaryota</taxon>
        <taxon>Fungi</taxon>
        <taxon>Dikarya</taxon>
        <taxon>Ascomycota</taxon>
        <taxon>Pezizomycotina</taxon>
        <taxon>Sordariomycetes</taxon>
        <taxon>Hypocreomycetidae</taxon>
        <taxon>Hypocreales</taxon>
        <taxon>Nectriaceae</taxon>
        <taxon>Fusarium</taxon>
    </lineage>
</organism>
<evidence type="ECO:0000256" key="2">
    <source>
        <dbReference type="ARBA" id="ARBA00023002"/>
    </source>
</evidence>
<reference evidence="8" key="1">
    <citation type="submission" date="2022-09" db="EMBL/GenBank/DDBJ databases">
        <title>Fusarium specimens isolated from Avocado Roots.</title>
        <authorList>
            <person name="Stajich J."/>
            <person name="Roper C."/>
            <person name="Heimlech-Rivalta G."/>
        </authorList>
    </citation>
    <scope>NUCLEOTIDE SEQUENCE</scope>
    <source>
        <strain evidence="8">CF00136</strain>
    </source>
</reference>
<proteinExistence type="inferred from homology"/>
<feature type="domain" description="Gfo/Idh/MocA-like oxidoreductase N-terminal" evidence="6">
    <location>
        <begin position="8"/>
        <end position="135"/>
    </location>
</feature>
<dbReference type="InterPro" id="IPR000683">
    <property type="entry name" value="Gfo/Idh/MocA-like_OxRdtase_N"/>
</dbReference>
<evidence type="ECO:0000313" key="9">
    <source>
        <dbReference type="Proteomes" id="UP001152049"/>
    </source>
</evidence>
<sequence length="399" mass="43871">MPTPYTVRWGIMATGWIAEYFSKDLLTNPTSRGTHDVRHQLTAVASSTSEKRARDFINKIDGPKTAKAYGSYADLLADPDIDIVHIGTPHSHHFQNAMLAIQAGKNVLCEKALTVTSAQAKTLYAFAKEKNIFLMEAVWTRYFPISIQVRELIQSGAIGTVYRTFVDGGTFTTADLSLARDLPDGKLDIDDSHRLISPDLAGGSLLDLGIYSLTWVFQTLYHVQPESEKEPPVVIAAVEKYHTGTDESATVICQFPKHKSMGIATCSFRIATECDGSYSAGPPVRIQGSKGEIHLTNAPCFRPTEFKIIRTDGTSEIVQSPVPGDPKRGGWGHGMFWEADEAARCLRDGKKESMGLPWSESILIMEVMDKVLEQGGIVYPESITSDVFDPNSPQNTGKR</sequence>
<dbReference type="InterPro" id="IPR050984">
    <property type="entry name" value="Gfo/Idh/MocA_domain"/>
</dbReference>
<dbReference type="SUPFAM" id="SSF55347">
    <property type="entry name" value="Glyceraldehyde-3-phosphate dehydrogenase-like, C-terminal domain"/>
    <property type="match status" value="1"/>
</dbReference>
<dbReference type="InterPro" id="IPR036291">
    <property type="entry name" value="NAD(P)-bd_dom_sf"/>
</dbReference>
<dbReference type="GO" id="GO:0000166">
    <property type="term" value="F:nucleotide binding"/>
    <property type="evidence" value="ECO:0007669"/>
    <property type="project" value="InterPro"/>
</dbReference>
<protein>
    <recommendedName>
        <fullName evidence="3">D-xylose 1-dehydrogenase (NADP(+), D-xylono-1,5-lactone-forming)</fullName>
        <ecNumber evidence="3">1.1.1.179</ecNumber>
    </recommendedName>
    <alternativeName>
        <fullName evidence="4">D-xylose-NADP dehydrogenase</fullName>
    </alternativeName>
</protein>
<name>A0A9W8V820_9HYPO</name>
<evidence type="ECO:0000256" key="4">
    <source>
        <dbReference type="ARBA" id="ARBA00042988"/>
    </source>
</evidence>
<dbReference type="Gene3D" id="3.40.50.720">
    <property type="entry name" value="NAD(P)-binding Rossmann-like Domain"/>
    <property type="match status" value="1"/>
</dbReference>
<comment type="caution">
    <text evidence="8">The sequence shown here is derived from an EMBL/GenBank/DDBJ whole genome shotgun (WGS) entry which is preliminary data.</text>
</comment>
<accession>A0A9W8V820</accession>
<dbReference type="EC" id="1.1.1.179" evidence="3"/>
<evidence type="ECO:0000313" key="8">
    <source>
        <dbReference type="EMBL" id="KAJ4245220.1"/>
    </source>
</evidence>
<dbReference type="Pfam" id="PF01408">
    <property type="entry name" value="GFO_IDH_MocA"/>
    <property type="match status" value="1"/>
</dbReference>
<evidence type="ECO:0000259" key="7">
    <source>
        <dbReference type="Pfam" id="PF22725"/>
    </source>
</evidence>
<dbReference type="PANTHER" id="PTHR22604:SF115">
    <property type="entry name" value="DIHYDRODIOL DEHYDROGENASE, PUTATIVE (AFU_ORTHOLOGUE AFUA_1G07520)-RELATED"/>
    <property type="match status" value="1"/>
</dbReference>
<dbReference type="OrthoDB" id="2129491at2759"/>
<keyword evidence="9" id="KW-1185">Reference proteome</keyword>
<dbReference type="SUPFAM" id="SSF51735">
    <property type="entry name" value="NAD(P)-binding Rossmann-fold domains"/>
    <property type="match status" value="1"/>
</dbReference>
<dbReference type="PANTHER" id="PTHR22604">
    <property type="entry name" value="OXIDOREDUCTASES"/>
    <property type="match status" value="1"/>
</dbReference>
<evidence type="ECO:0000256" key="1">
    <source>
        <dbReference type="ARBA" id="ARBA00010928"/>
    </source>
</evidence>
<dbReference type="AlphaFoldDB" id="A0A9W8V820"/>
<gene>
    <name evidence="8" type="primary">XYD1_2</name>
    <name evidence="8" type="ORF">NW762_014090</name>
</gene>
<dbReference type="Gene3D" id="3.30.360.10">
    <property type="entry name" value="Dihydrodipicolinate Reductase, domain 2"/>
    <property type="match status" value="1"/>
</dbReference>